<feature type="domain" description="DUF1540" evidence="1">
    <location>
        <begin position="7"/>
        <end position="49"/>
    </location>
</feature>
<keyword evidence="3" id="KW-1185">Reference proteome</keyword>
<evidence type="ECO:0000313" key="2">
    <source>
        <dbReference type="EMBL" id="MBC8567393.1"/>
    </source>
</evidence>
<dbReference type="RefSeq" id="WP_177269383.1">
    <property type="nucleotide sequence ID" value="NZ_JACRTA010000001.1"/>
</dbReference>
<dbReference type="AlphaFoldDB" id="A0A926I8R5"/>
<protein>
    <submittedName>
        <fullName evidence="2">DUF1540 domain-containing protein</fullName>
    </submittedName>
</protein>
<dbReference type="Proteomes" id="UP000610862">
    <property type="component" value="Unassembled WGS sequence"/>
</dbReference>
<reference evidence="2" key="1">
    <citation type="submission" date="2020-08" db="EMBL/GenBank/DDBJ databases">
        <title>Genome public.</title>
        <authorList>
            <person name="Liu C."/>
            <person name="Sun Q."/>
        </authorList>
    </citation>
    <scope>NUCLEOTIDE SEQUENCE</scope>
    <source>
        <strain evidence="2">NSJ-24</strain>
    </source>
</reference>
<sequence>MDINKSIKCTVESCQNHANTANYCSLDCITVGTHECNPTVDQCTDCLSFKRK</sequence>
<dbReference type="Pfam" id="PF07561">
    <property type="entry name" value="DUF1540"/>
    <property type="match status" value="1"/>
</dbReference>
<organism evidence="2 3">
    <name type="scientific">Lentihominibacter hominis</name>
    <dbReference type="NCBI Taxonomy" id="2763645"/>
    <lineage>
        <taxon>Bacteria</taxon>
        <taxon>Bacillati</taxon>
        <taxon>Bacillota</taxon>
        <taxon>Clostridia</taxon>
        <taxon>Peptostreptococcales</taxon>
        <taxon>Anaerovoracaceae</taxon>
        <taxon>Lentihominibacter</taxon>
    </lineage>
</organism>
<gene>
    <name evidence="2" type="ORF">H8692_01295</name>
</gene>
<evidence type="ECO:0000313" key="3">
    <source>
        <dbReference type="Proteomes" id="UP000610862"/>
    </source>
</evidence>
<dbReference type="EMBL" id="JACRTA010000001">
    <property type="protein sequence ID" value="MBC8567393.1"/>
    <property type="molecule type" value="Genomic_DNA"/>
</dbReference>
<comment type="caution">
    <text evidence="2">The sequence shown here is derived from an EMBL/GenBank/DDBJ whole genome shotgun (WGS) entry which is preliminary data.</text>
</comment>
<dbReference type="InterPro" id="IPR011437">
    <property type="entry name" value="DUF1540"/>
</dbReference>
<name>A0A926I8R5_9FIRM</name>
<proteinExistence type="predicted"/>
<evidence type="ECO:0000259" key="1">
    <source>
        <dbReference type="Pfam" id="PF07561"/>
    </source>
</evidence>
<accession>A0A926I8R5</accession>